<keyword evidence="1" id="KW-0233">DNA recombination</keyword>
<evidence type="ECO:0000256" key="2">
    <source>
        <dbReference type="SAM" id="MobiDB-lite"/>
    </source>
</evidence>
<dbReference type="EMBL" id="JACAZH010000007">
    <property type="protein sequence ID" value="KAF7363744.1"/>
    <property type="molecule type" value="Genomic_DNA"/>
</dbReference>
<sequence length="362" mass="41013">MSILAKPQYAGVLGVLRPVVADDWDSPIEDGPAQDEIDDDIEGEQQTMEFDDHEVPDLVYDSDDEDSEDEDSDADCDSDGDAKMKDLKAVIKEASKGVVESTDAEYKRLNKQCEKFIHDAGFISEDEDFFTNKPHPQSAIFIVAWIMSRCDDIELDGKPKDPSIPRDSYSHAQKMRASATYGFGRLNGLGSLPWQKSEVSGRMLGNPSISEDVSRYMVSLRKKKVRAGEVATSARAITPEIIGRLYHHNNKPEVAEIKPITRRKRTAPADINEWGGGRTRLMLHAVYVIAFLCLLRFDEALKIQIHDIRRRSETSFELNLPFRKTSQYGEIKPFVLHEMPEDQAHLCPVRALTAWLAYWRLK</sequence>
<keyword evidence="5" id="KW-1185">Reference proteome</keyword>
<dbReference type="InterPro" id="IPR011010">
    <property type="entry name" value="DNA_brk_join_enz"/>
</dbReference>
<dbReference type="GO" id="GO:0006310">
    <property type="term" value="P:DNA recombination"/>
    <property type="evidence" value="ECO:0007669"/>
    <property type="project" value="UniProtKB-KW"/>
</dbReference>
<reference evidence="3" key="1">
    <citation type="submission" date="2020-05" db="EMBL/GenBank/DDBJ databases">
        <title>Mycena genomes resolve the evolution of fungal bioluminescence.</title>
        <authorList>
            <person name="Tsai I.J."/>
        </authorList>
    </citation>
    <scope>NUCLEOTIDE SEQUENCE</scope>
    <source>
        <strain evidence="3">160909Yilan</strain>
    </source>
</reference>
<name>A0A8H6YSX6_9AGAR</name>
<comment type="caution">
    <text evidence="3">The sequence shown here is derived from an EMBL/GenBank/DDBJ whole genome shotgun (WGS) entry which is preliminary data.</text>
</comment>
<evidence type="ECO:0000313" key="4">
    <source>
        <dbReference type="EMBL" id="KAF7363744.1"/>
    </source>
</evidence>
<dbReference type="EMBL" id="JACAZH010000007">
    <property type="protein sequence ID" value="KAF7363741.1"/>
    <property type="molecule type" value="Genomic_DNA"/>
</dbReference>
<accession>A0A8H6YSX6</accession>
<evidence type="ECO:0000313" key="3">
    <source>
        <dbReference type="EMBL" id="KAF7363741.1"/>
    </source>
</evidence>
<dbReference type="SUPFAM" id="SSF56349">
    <property type="entry name" value="DNA breaking-rejoining enzymes"/>
    <property type="match status" value="1"/>
</dbReference>
<dbReference type="InterPro" id="IPR013762">
    <property type="entry name" value="Integrase-like_cat_sf"/>
</dbReference>
<dbReference type="Gene3D" id="1.10.443.10">
    <property type="entry name" value="Intergrase catalytic core"/>
    <property type="match status" value="1"/>
</dbReference>
<dbReference type="Proteomes" id="UP000623467">
    <property type="component" value="Unassembled WGS sequence"/>
</dbReference>
<feature type="compositionally biased region" description="Acidic residues" evidence="2">
    <location>
        <begin position="23"/>
        <end position="79"/>
    </location>
</feature>
<dbReference type="GO" id="GO:0015074">
    <property type="term" value="P:DNA integration"/>
    <property type="evidence" value="ECO:0007669"/>
    <property type="project" value="InterPro"/>
</dbReference>
<protein>
    <submittedName>
        <fullName evidence="3">Uncharacterized protein</fullName>
    </submittedName>
</protein>
<evidence type="ECO:0000313" key="5">
    <source>
        <dbReference type="Proteomes" id="UP000623467"/>
    </source>
</evidence>
<dbReference type="OrthoDB" id="3163890at2759"/>
<organism evidence="3 5">
    <name type="scientific">Mycena sanguinolenta</name>
    <dbReference type="NCBI Taxonomy" id="230812"/>
    <lineage>
        <taxon>Eukaryota</taxon>
        <taxon>Fungi</taxon>
        <taxon>Dikarya</taxon>
        <taxon>Basidiomycota</taxon>
        <taxon>Agaricomycotina</taxon>
        <taxon>Agaricomycetes</taxon>
        <taxon>Agaricomycetidae</taxon>
        <taxon>Agaricales</taxon>
        <taxon>Marasmiineae</taxon>
        <taxon>Mycenaceae</taxon>
        <taxon>Mycena</taxon>
    </lineage>
</organism>
<proteinExistence type="predicted"/>
<dbReference type="GO" id="GO:0003677">
    <property type="term" value="F:DNA binding"/>
    <property type="evidence" value="ECO:0007669"/>
    <property type="project" value="InterPro"/>
</dbReference>
<dbReference type="AlphaFoldDB" id="A0A8H6YSX6"/>
<gene>
    <name evidence="3" type="ORF">MSAN_01031900</name>
    <name evidence="4" type="ORF">MSAN_01032200</name>
</gene>
<evidence type="ECO:0000256" key="1">
    <source>
        <dbReference type="ARBA" id="ARBA00023172"/>
    </source>
</evidence>
<feature type="region of interest" description="Disordered" evidence="2">
    <location>
        <begin position="23"/>
        <end position="81"/>
    </location>
</feature>